<feature type="signal peptide" evidence="3">
    <location>
        <begin position="1"/>
        <end position="19"/>
    </location>
</feature>
<proteinExistence type="inferred from homology"/>
<evidence type="ECO:0000313" key="4">
    <source>
        <dbReference type="EMBL" id="KAA8908329.1"/>
    </source>
</evidence>
<organism evidence="4 5">
    <name type="scientific">Sphaerosporella brunnea</name>
    <dbReference type="NCBI Taxonomy" id="1250544"/>
    <lineage>
        <taxon>Eukaryota</taxon>
        <taxon>Fungi</taxon>
        <taxon>Dikarya</taxon>
        <taxon>Ascomycota</taxon>
        <taxon>Pezizomycotina</taxon>
        <taxon>Pezizomycetes</taxon>
        <taxon>Pezizales</taxon>
        <taxon>Pyronemataceae</taxon>
        <taxon>Sphaerosporella</taxon>
    </lineage>
</organism>
<dbReference type="InterPro" id="IPR029033">
    <property type="entry name" value="His_PPase_superfam"/>
</dbReference>
<name>A0A5J5EZI2_9PEZI</name>
<dbReference type="Pfam" id="PF00328">
    <property type="entry name" value="His_Phos_2"/>
    <property type="match status" value="1"/>
</dbReference>
<evidence type="ECO:0000256" key="1">
    <source>
        <dbReference type="ARBA" id="ARBA00005375"/>
    </source>
</evidence>
<dbReference type="EMBL" id="VXIS01000069">
    <property type="protein sequence ID" value="KAA8908329.1"/>
    <property type="molecule type" value="Genomic_DNA"/>
</dbReference>
<dbReference type="PANTHER" id="PTHR11567:SF142">
    <property type="entry name" value="PHOSPHOGLYCERATE MUTASE-LIKE PROTEIN"/>
    <property type="match status" value="1"/>
</dbReference>
<dbReference type="InParanoid" id="A0A5J5EZI2"/>
<sequence length="435" mass="47054">MVFSVTLLALAAQLAVAHSETIHGAILFSRHGDRTWKGAPPTKLTTIGQIEAFNSGTYWRDRYLNSSSPFQISGINAEIWSAAQLTAAAPIDAVLVTTGQAFLQGLYPPVQVFDTLANGNSIEAPLSGYQYAPLTTVTTDSPSTIWLKGDDQCPVYDDASAQWNTTDQYKALEASTKNFYQSFYDKIFAGVMPQSKMSYANAYTIFDYINVGVVHNSTIADVVTSEQLFQLRTLANSAEFAKSGYVTSNSNIRAVSGRTLSGKVLSQLEAIISSKGKQGMFNLNLGSYDTFLSFFGLANLPSVSVNFTGLPDYASVIVFELFSDSTDFPAEADLSVRFLFRNGTTQGPAQTYPLFGSQTLSWSDFKARMEKIAITSVEQWCNFCNSTASFCSEFKSDATATSTEGNRHKNEVTPAVAGVIGGMVTLGVFSLAAIV</sequence>
<keyword evidence="5" id="KW-1185">Reference proteome</keyword>
<keyword evidence="3" id="KW-0732">Signal</keyword>
<dbReference type="InterPro" id="IPR000560">
    <property type="entry name" value="His_Pase_clade-2"/>
</dbReference>
<keyword evidence="2" id="KW-1133">Transmembrane helix</keyword>
<evidence type="ECO:0000313" key="5">
    <source>
        <dbReference type="Proteomes" id="UP000326924"/>
    </source>
</evidence>
<protein>
    <submittedName>
        <fullName evidence="4">Histidine phosphatase superfamily</fullName>
    </submittedName>
</protein>
<dbReference type="AlphaFoldDB" id="A0A5J5EZI2"/>
<feature type="transmembrane region" description="Helical" evidence="2">
    <location>
        <begin position="415"/>
        <end position="434"/>
    </location>
</feature>
<dbReference type="SUPFAM" id="SSF53254">
    <property type="entry name" value="Phosphoglycerate mutase-like"/>
    <property type="match status" value="1"/>
</dbReference>
<gene>
    <name evidence="4" type="ORF">FN846DRAFT_763703</name>
</gene>
<dbReference type="GO" id="GO:0016791">
    <property type="term" value="F:phosphatase activity"/>
    <property type="evidence" value="ECO:0007669"/>
    <property type="project" value="TreeGrafter"/>
</dbReference>
<evidence type="ECO:0000256" key="2">
    <source>
        <dbReference type="SAM" id="Phobius"/>
    </source>
</evidence>
<dbReference type="InterPro" id="IPR050645">
    <property type="entry name" value="Histidine_acid_phosphatase"/>
</dbReference>
<reference evidence="4 5" key="1">
    <citation type="submission" date="2019-09" db="EMBL/GenBank/DDBJ databases">
        <title>Draft genome of the ectomycorrhizal ascomycete Sphaerosporella brunnea.</title>
        <authorList>
            <consortium name="DOE Joint Genome Institute"/>
            <person name="Benucci G.M."/>
            <person name="Marozzi G."/>
            <person name="Antonielli L."/>
            <person name="Sanchez S."/>
            <person name="Marco P."/>
            <person name="Wang X."/>
            <person name="Falini L.B."/>
            <person name="Barry K."/>
            <person name="Haridas S."/>
            <person name="Lipzen A."/>
            <person name="Labutti K."/>
            <person name="Grigoriev I.V."/>
            <person name="Murat C."/>
            <person name="Martin F."/>
            <person name="Albertini E."/>
            <person name="Donnini D."/>
            <person name="Bonito G."/>
        </authorList>
    </citation>
    <scope>NUCLEOTIDE SEQUENCE [LARGE SCALE GENOMIC DNA]</scope>
    <source>
        <strain evidence="4 5">Sb_GMNB300</strain>
    </source>
</reference>
<keyword evidence="2" id="KW-0812">Transmembrane</keyword>
<evidence type="ECO:0000256" key="3">
    <source>
        <dbReference type="SAM" id="SignalP"/>
    </source>
</evidence>
<accession>A0A5J5EZI2</accession>
<dbReference type="Proteomes" id="UP000326924">
    <property type="component" value="Unassembled WGS sequence"/>
</dbReference>
<keyword evidence="2" id="KW-0472">Membrane</keyword>
<dbReference type="OrthoDB" id="258392at2759"/>
<feature type="chain" id="PRO_5023882671" evidence="3">
    <location>
        <begin position="20"/>
        <end position="435"/>
    </location>
</feature>
<dbReference type="Gene3D" id="3.40.50.1240">
    <property type="entry name" value="Phosphoglycerate mutase-like"/>
    <property type="match status" value="1"/>
</dbReference>
<comment type="similarity">
    <text evidence="1">Belongs to the histidine acid phosphatase family.</text>
</comment>
<feature type="non-terminal residue" evidence="4">
    <location>
        <position position="435"/>
    </location>
</feature>
<comment type="caution">
    <text evidence="4">The sequence shown here is derived from an EMBL/GenBank/DDBJ whole genome shotgun (WGS) entry which is preliminary data.</text>
</comment>
<dbReference type="PANTHER" id="PTHR11567">
    <property type="entry name" value="ACID PHOSPHATASE-RELATED"/>
    <property type="match status" value="1"/>
</dbReference>